<evidence type="ECO:0000313" key="3">
    <source>
        <dbReference type="EMBL" id="PSC69858.1"/>
    </source>
</evidence>
<accession>A0A2P6V708</accession>
<keyword evidence="4" id="KW-1185">Reference proteome</keyword>
<organism evidence="3 4">
    <name type="scientific">Micractinium conductrix</name>
    <dbReference type="NCBI Taxonomy" id="554055"/>
    <lineage>
        <taxon>Eukaryota</taxon>
        <taxon>Viridiplantae</taxon>
        <taxon>Chlorophyta</taxon>
        <taxon>core chlorophytes</taxon>
        <taxon>Trebouxiophyceae</taxon>
        <taxon>Chlorellales</taxon>
        <taxon>Chlorellaceae</taxon>
        <taxon>Chlorella clade</taxon>
        <taxon>Micractinium</taxon>
    </lineage>
</organism>
<feature type="signal peptide" evidence="2">
    <location>
        <begin position="1"/>
        <end position="21"/>
    </location>
</feature>
<comment type="caution">
    <text evidence="3">The sequence shown here is derived from an EMBL/GenBank/DDBJ whole genome shotgun (WGS) entry which is preliminary data.</text>
</comment>
<proteinExistence type="predicted"/>
<evidence type="ECO:0000256" key="2">
    <source>
        <dbReference type="SAM" id="SignalP"/>
    </source>
</evidence>
<dbReference type="EMBL" id="LHPF02000023">
    <property type="protein sequence ID" value="PSC69858.1"/>
    <property type="molecule type" value="Genomic_DNA"/>
</dbReference>
<dbReference type="Proteomes" id="UP000239649">
    <property type="component" value="Unassembled WGS sequence"/>
</dbReference>
<keyword evidence="2" id="KW-0732">Signal</keyword>
<feature type="region of interest" description="Disordered" evidence="1">
    <location>
        <begin position="100"/>
        <end position="128"/>
    </location>
</feature>
<sequence length="395" mass="40577">MRSRTAAFLLLAALAVGSCNAVSLEECSSAYSQQAMNIATCFTIQSGACPDSCKQALQALVDCYELIKDYIPADLLVDQNGQSITIQQWFEQLCSGNTPVPVPSPSPVPEPSPSPVPEPSPSPTPNLPPGIPVLTGLASNFTCDTAAGFAWVPLNASLASIVEGADPDAGPAVALNSTCADLNVTGCCTEAPSGNFSWVQYGLGQPMVVQGLRVTAPSGGCCAEGDCLAWGTEPCNERLTNAFIYVSNASIADLKASEEWKQYVALLDTTGALAGYDEDMFLYSLVAGNYSAGLCNVVTPYDLYADGTTDGTMINNGTIDVGCGLGLWGTGTVNVTSALPGFNGGTFGGIGAGAGVKTPLGSYLTFERLDTLGVPLAFCGLEVCAKAATTTPPPS</sequence>
<evidence type="ECO:0000313" key="4">
    <source>
        <dbReference type="Proteomes" id="UP000239649"/>
    </source>
</evidence>
<gene>
    <name evidence="3" type="ORF">C2E20_6670</name>
</gene>
<protein>
    <submittedName>
        <fullName evidence="3">Uncharacterized protein</fullName>
    </submittedName>
</protein>
<reference evidence="3 4" key="1">
    <citation type="journal article" date="2018" name="Plant J.">
        <title>Genome sequences of Chlorella sorokiniana UTEX 1602 and Micractinium conductrix SAG 241.80: implications to maltose excretion by a green alga.</title>
        <authorList>
            <person name="Arriola M.B."/>
            <person name="Velmurugan N."/>
            <person name="Zhang Y."/>
            <person name="Plunkett M.H."/>
            <person name="Hondzo H."/>
            <person name="Barney B.M."/>
        </authorList>
    </citation>
    <scope>NUCLEOTIDE SEQUENCE [LARGE SCALE GENOMIC DNA]</scope>
    <source>
        <strain evidence="3 4">SAG 241.80</strain>
    </source>
</reference>
<dbReference type="OrthoDB" id="10572813at2759"/>
<dbReference type="AlphaFoldDB" id="A0A2P6V708"/>
<name>A0A2P6V708_9CHLO</name>
<feature type="chain" id="PRO_5015178375" evidence="2">
    <location>
        <begin position="22"/>
        <end position="395"/>
    </location>
</feature>
<evidence type="ECO:0000256" key="1">
    <source>
        <dbReference type="SAM" id="MobiDB-lite"/>
    </source>
</evidence>
<dbReference type="PROSITE" id="PS51257">
    <property type="entry name" value="PROKAR_LIPOPROTEIN"/>
    <property type="match status" value="1"/>
</dbReference>